<evidence type="ECO:0000313" key="8">
    <source>
        <dbReference type="Proteomes" id="UP001589587"/>
    </source>
</evidence>
<dbReference type="Proteomes" id="UP001589587">
    <property type="component" value="Unassembled WGS sequence"/>
</dbReference>
<dbReference type="EMBL" id="JBHMAS010000071">
    <property type="protein sequence ID" value="MFB9783573.1"/>
    <property type="molecule type" value="Genomic_DNA"/>
</dbReference>
<evidence type="ECO:0000256" key="4">
    <source>
        <dbReference type="ARBA" id="ARBA00023002"/>
    </source>
</evidence>
<evidence type="ECO:0000259" key="6">
    <source>
        <dbReference type="SMART" id="SM00829"/>
    </source>
</evidence>
<dbReference type="RefSeq" id="WP_378376249.1">
    <property type="nucleotide sequence ID" value="NZ_JBHMAS010000071.1"/>
</dbReference>
<organism evidence="7 8">
    <name type="scientific">Rhodococcus baikonurensis</name>
    <dbReference type="NCBI Taxonomy" id="172041"/>
    <lineage>
        <taxon>Bacteria</taxon>
        <taxon>Bacillati</taxon>
        <taxon>Actinomycetota</taxon>
        <taxon>Actinomycetes</taxon>
        <taxon>Mycobacteriales</taxon>
        <taxon>Nocardiaceae</taxon>
        <taxon>Rhodococcus</taxon>
        <taxon>Rhodococcus erythropolis group</taxon>
    </lineage>
</organism>
<dbReference type="SMART" id="SM00829">
    <property type="entry name" value="PKS_ER"/>
    <property type="match status" value="1"/>
</dbReference>
<dbReference type="Gene3D" id="3.90.180.10">
    <property type="entry name" value="Medium-chain alcohol dehydrogenases, catalytic domain"/>
    <property type="match status" value="1"/>
</dbReference>
<comment type="cofactor">
    <cofactor evidence="1 5">
        <name>Zn(2+)</name>
        <dbReference type="ChEBI" id="CHEBI:29105"/>
    </cofactor>
</comment>
<evidence type="ECO:0000313" key="7">
    <source>
        <dbReference type="EMBL" id="MFB9783573.1"/>
    </source>
</evidence>
<dbReference type="PANTHER" id="PTHR43401:SF2">
    <property type="entry name" value="L-THREONINE 3-DEHYDROGENASE"/>
    <property type="match status" value="1"/>
</dbReference>
<evidence type="ECO:0000256" key="3">
    <source>
        <dbReference type="ARBA" id="ARBA00022833"/>
    </source>
</evidence>
<dbReference type="Pfam" id="PF08240">
    <property type="entry name" value="ADH_N"/>
    <property type="match status" value="1"/>
</dbReference>
<dbReference type="InterPro" id="IPR013154">
    <property type="entry name" value="ADH-like_N"/>
</dbReference>
<feature type="domain" description="Enoyl reductase (ER)" evidence="6">
    <location>
        <begin position="21"/>
        <end position="335"/>
    </location>
</feature>
<name>A0ABV5XN79_9NOCA</name>
<proteinExistence type="inferred from homology"/>
<accession>A0ABV5XN79</accession>
<keyword evidence="8" id="KW-1185">Reference proteome</keyword>
<keyword evidence="2 5" id="KW-0479">Metal-binding</keyword>
<evidence type="ECO:0000256" key="1">
    <source>
        <dbReference type="ARBA" id="ARBA00001947"/>
    </source>
</evidence>
<dbReference type="Pfam" id="PF00107">
    <property type="entry name" value="ADH_zinc_N"/>
    <property type="match status" value="1"/>
</dbReference>
<keyword evidence="4" id="KW-0560">Oxidoreductase</keyword>
<dbReference type="InterPro" id="IPR050129">
    <property type="entry name" value="Zn_alcohol_dh"/>
</dbReference>
<dbReference type="SUPFAM" id="SSF50129">
    <property type="entry name" value="GroES-like"/>
    <property type="match status" value="1"/>
</dbReference>
<protein>
    <submittedName>
        <fullName evidence="7">Zinc-binding dehydrogenase</fullName>
    </submittedName>
</protein>
<keyword evidence="3 5" id="KW-0862">Zinc</keyword>
<comment type="caution">
    <text evidence="7">The sequence shown here is derived from an EMBL/GenBank/DDBJ whole genome shotgun (WGS) entry which is preliminary data.</text>
</comment>
<dbReference type="SUPFAM" id="SSF51735">
    <property type="entry name" value="NAD(P)-binding Rossmann-fold domains"/>
    <property type="match status" value="1"/>
</dbReference>
<sequence>MADTTGSEIGDSMRAMRFDVESKTLALRTVPVPEAGHGEVLVRVHAAGVCLSDVHIAQGLITPRHILTGEVTLGHEVAGVVARIGEGVTGWTVGDRVVLQPLVWRPDGSRTLGVDYDGGWAEYVVTPASTLVTIPDDLCFEEAAIIPDAVSTPWSAIRTTGHVRAGESVGVWGVGGLGAHAIQLLRVVGAAPIIAVDPLLAARDRALALGADAALDPTATDFAAKLKNVTHGRMLDLALDFAGVPAAQEQALGSLAHGGRTVLVGLSGRPITIQNSVDFSVFKHTIRGHFGQDYADIPELIDLVSWGRLDLSGSISGVLPLEEATDGIRRLDEKIDNPIRLILRP</sequence>
<evidence type="ECO:0000256" key="5">
    <source>
        <dbReference type="RuleBase" id="RU361277"/>
    </source>
</evidence>
<dbReference type="InterPro" id="IPR020843">
    <property type="entry name" value="ER"/>
</dbReference>
<reference evidence="7 8" key="1">
    <citation type="submission" date="2024-09" db="EMBL/GenBank/DDBJ databases">
        <authorList>
            <person name="Sun Q."/>
            <person name="Mori K."/>
        </authorList>
    </citation>
    <scope>NUCLEOTIDE SEQUENCE [LARGE SCALE GENOMIC DNA]</scope>
    <source>
        <strain evidence="7 8">JCM 11411</strain>
    </source>
</reference>
<evidence type="ECO:0000256" key="2">
    <source>
        <dbReference type="ARBA" id="ARBA00022723"/>
    </source>
</evidence>
<dbReference type="PANTHER" id="PTHR43401">
    <property type="entry name" value="L-THREONINE 3-DEHYDROGENASE"/>
    <property type="match status" value="1"/>
</dbReference>
<dbReference type="InterPro" id="IPR002328">
    <property type="entry name" value="ADH_Zn_CS"/>
</dbReference>
<dbReference type="InterPro" id="IPR011032">
    <property type="entry name" value="GroES-like_sf"/>
</dbReference>
<dbReference type="InterPro" id="IPR036291">
    <property type="entry name" value="NAD(P)-bd_dom_sf"/>
</dbReference>
<dbReference type="InterPro" id="IPR013149">
    <property type="entry name" value="ADH-like_C"/>
</dbReference>
<dbReference type="PROSITE" id="PS00059">
    <property type="entry name" value="ADH_ZINC"/>
    <property type="match status" value="1"/>
</dbReference>
<comment type="similarity">
    <text evidence="5">Belongs to the zinc-containing alcohol dehydrogenase family.</text>
</comment>
<gene>
    <name evidence="7" type="ORF">ACFFQ6_28115</name>
</gene>